<dbReference type="Gene3D" id="3.30.70.360">
    <property type="match status" value="1"/>
</dbReference>
<accession>A0A919ME07</accession>
<dbReference type="AlphaFoldDB" id="A0A919ME07"/>
<evidence type="ECO:0000313" key="10">
    <source>
        <dbReference type="Proteomes" id="UP000619479"/>
    </source>
</evidence>
<keyword evidence="7" id="KW-0170">Cobalt</keyword>
<dbReference type="InterPro" id="IPR036264">
    <property type="entry name" value="Bact_exopeptidase_dim_dom"/>
</dbReference>
<evidence type="ECO:0000256" key="3">
    <source>
        <dbReference type="ARBA" id="ARBA00006247"/>
    </source>
</evidence>
<dbReference type="PANTHER" id="PTHR43808:SF25">
    <property type="entry name" value="PEPTIDASE M20 DIMERISATION DOMAIN-CONTAINING PROTEIN"/>
    <property type="match status" value="1"/>
</dbReference>
<dbReference type="Proteomes" id="UP000619479">
    <property type="component" value="Unassembled WGS sequence"/>
</dbReference>
<protein>
    <submittedName>
        <fullName evidence="9">Acetylornithine deacetylase</fullName>
    </submittedName>
</protein>
<comment type="cofactor">
    <cofactor evidence="1">
        <name>Co(2+)</name>
        <dbReference type="ChEBI" id="CHEBI:48828"/>
    </cofactor>
</comment>
<keyword evidence="6" id="KW-0862">Zinc</keyword>
<evidence type="ECO:0000256" key="1">
    <source>
        <dbReference type="ARBA" id="ARBA00001941"/>
    </source>
</evidence>
<keyword evidence="5" id="KW-0378">Hydrolase</keyword>
<evidence type="ECO:0000256" key="6">
    <source>
        <dbReference type="ARBA" id="ARBA00022833"/>
    </source>
</evidence>
<dbReference type="Pfam" id="PF01546">
    <property type="entry name" value="Peptidase_M20"/>
    <property type="match status" value="1"/>
</dbReference>
<gene>
    <name evidence="9" type="ORF">Acy02nite_55970</name>
</gene>
<evidence type="ECO:0000259" key="8">
    <source>
        <dbReference type="Pfam" id="PF07687"/>
    </source>
</evidence>
<dbReference type="SUPFAM" id="SSF55031">
    <property type="entry name" value="Bacterial exopeptidase dimerisation domain"/>
    <property type="match status" value="1"/>
</dbReference>
<feature type="domain" description="Peptidase M20 dimerisation" evidence="8">
    <location>
        <begin position="204"/>
        <end position="314"/>
    </location>
</feature>
<sequence length="424" mass="43725">MTADISDVEAAALAAVDETAIAGTLLDLLAVPSVTGTDAESELQHVLAGHLRRLDLDVDLWSMDLPGLRAHAGFPGTEAPRTEAWGLVGVTRDSGDGPTLVLQGHADVVPPGDLAQWAGDPFRPRVAGDVVHGRGACDMKAGVVAILAALAAVRAAGVRLRGRVATHFVVSEEDGGLGAFGTLERGHTGDACIITEPTSGALMIANAGALTFRIEVPGRATHGSTRYAGVSAIDAYLPIHHALARLEERRNDGADPLMAEYPVAYPLSVGTVRSGDWASSVPDLLVAEGRLGVRLGEDPALARADLEACVAEACSGDPWLSEHPATVTWPGGQFASGRLPAGHPLAALVADAHADVTGGPRPAERGAPYGSDLRLYAGAGIPTLQYGPGDVRLAHGPREQVNVSEIVTVARALVLATLRTAGTR</sequence>
<dbReference type="Pfam" id="PF07687">
    <property type="entry name" value="M20_dimer"/>
    <property type="match status" value="1"/>
</dbReference>
<dbReference type="GO" id="GO:0046872">
    <property type="term" value="F:metal ion binding"/>
    <property type="evidence" value="ECO:0007669"/>
    <property type="project" value="UniProtKB-KW"/>
</dbReference>
<comment type="cofactor">
    <cofactor evidence="2">
        <name>Zn(2+)</name>
        <dbReference type="ChEBI" id="CHEBI:29105"/>
    </cofactor>
</comment>
<evidence type="ECO:0000256" key="7">
    <source>
        <dbReference type="ARBA" id="ARBA00023285"/>
    </source>
</evidence>
<comment type="caution">
    <text evidence="9">The sequence shown here is derived from an EMBL/GenBank/DDBJ whole genome shotgun (WGS) entry which is preliminary data.</text>
</comment>
<dbReference type="GO" id="GO:0016787">
    <property type="term" value="F:hydrolase activity"/>
    <property type="evidence" value="ECO:0007669"/>
    <property type="project" value="UniProtKB-KW"/>
</dbReference>
<dbReference type="RefSeq" id="WP_203745737.1">
    <property type="nucleotide sequence ID" value="NZ_BAAAUC010000008.1"/>
</dbReference>
<dbReference type="InterPro" id="IPR002933">
    <property type="entry name" value="Peptidase_M20"/>
</dbReference>
<dbReference type="PANTHER" id="PTHR43808">
    <property type="entry name" value="ACETYLORNITHINE DEACETYLASE"/>
    <property type="match status" value="1"/>
</dbReference>
<proteinExistence type="inferred from homology"/>
<name>A0A919ME07_9ACTN</name>
<evidence type="ECO:0000256" key="5">
    <source>
        <dbReference type="ARBA" id="ARBA00022801"/>
    </source>
</evidence>
<dbReference type="NCBIfam" id="TIGR01910">
    <property type="entry name" value="DapE-ArgE"/>
    <property type="match status" value="1"/>
</dbReference>
<dbReference type="SUPFAM" id="SSF53187">
    <property type="entry name" value="Zn-dependent exopeptidases"/>
    <property type="match status" value="1"/>
</dbReference>
<keyword evidence="4" id="KW-0479">Metal-binding</keyword>
<dbReference type="InterPro" id="IPR011650">
    <property type="entry name" value="Peptidase_M20_dimer"/>
</dbReference>
<keyword evidence="10" id="KW-1185">Reference proteome</keyword>
<reference evidence="9" key="1">
    <citation type="submission" date="2021-01" db="EMBL/GenBank/DDBJ databases">
        <title>Whole genome shotgun sequence of Actinoplanes cyaneus NBRC 14990.</title>
        <authorList>
            <person name="Komaki H."/>
            <person name="Tamura T."/>
        </authorList>
    </citation>
    <scope>NUCLEOTIDE SEQUENCE</scope>
    <source>
        <strain evidence="9">NBRC 14990</strain>
    </source>
</reference>
<evidence type="ECO:0000256" key="2">
    <source>
        <dbReference type="ARBA" id="ARBA00001947"/>
    </source>
</evidence>
<dbReference type="InterPro" id="IPR010182">
    <property type="entry name" value="ArgE/DapE"/>
</dbReference>
<organism evidence="9 10">
    <name type="scientific">Actinoplanes cyaneus</name>
    <dbReference type="NCBI Taxonomy" id="52696"/>
    <lineage>
        <taxon>Bacteria</taxon>
        <taxon>Bacillati</taxon>
        <taxon>Actinomycetota</taxon>
        <taxon>Actinomycetes</taxon>
        <taxon>Micromonosporales</taxon>
        <taxon>Micromonosporaceae</taxon>
        <taxon>Actinoplanes</taxon>
    </lineage>
</organism>
<comment type="similarity">
    <text evidence="3">Belongs to the peptidase M20A family.</text>
</comment>
<evidence type="ECO:0000256" key="4">
    <source>
        <dbReference type="ARBA" id="ARBA00022723"/>
    </source>
</evidence>
<dbReference type="Gene3D" id="3.40.630.10">
    <property type="entry name" value="Zn peptidases"/>
    <property type="match status" value="1"/>
</dbReference>
<evidence type="ECO:0000313" key="9">
    <source>
        <dbReference type="EMBL" id="GID67716.1"/>
    </source>
</evidence>
<dbReference type="EMBL" id="BOMH01000041">
    <property type="protein sequence ID" value="GID67716.1"/>
    <property type="molecule type" value="Genomic_DNA"/>
</dbReference>
<dbReference type="InterPro" id="IPR050072">
    <property type="entry name" value="Peptidase_M20A"/>
</dbReference>